<keyword evidence="1" id="KW-0472">Membrane</keyword>
<feature type="transmembrane region" description="Helical" evidence="1">
    <location>
        <begin position="12"/>
        <end position="33"/>
    </location>
</feature>
<keyword evidence="3" id="KW-1185">Reference proteome</keyword>
<gene>
    <name evidence="2" type="ORF">CWS01_16135</name>
</gene>
<sequence>MFRAIIKNIVPAVLIFAYSGLPYQLFPYSLMYLQQPQIYILSLLIILHNAKDNNTVEDTNPLKSFPFKILNFPPPLVNLALFDPQMSKQYYNKNFRL</sequence>
<keyword evidence="1" id="KW-1133">Transmembrane helix</keyword>
<proteinExistence type="predicted"/>
<dbReference type="Proteomes" id="UP000233375">
    <property type="component" value="Unassembled WGS sequence"/>
</dbReference>
<dbReference type="AlphaFoldDB" id="A0A2N0YZH0"/>
<evidence type="ECO:0000313" key="2">
    <source>
        <dbReference type="EMBL" id="PKG22656.1"/>
    </source>
</evidence>
<organism evidence="2 3">
    <name type="scientific">Niallia nealsonii</name>
    <dbReference type="NCBI Taxonomy" id="115979"/>
    <lineage>
        <taxon>Bacteria</taxon>
        <taxon>Bacillati</taxon>
        <taxon>Bacillota</taxon>
        <taxon>Bacilli</taxon>
        <taxon>Bacillales</taxon>
        <taxon>Bacillaceae</taxon>
        <taxon>Niallia</taxon>
    </lineage>
</organism>
<dbReference type="EMBL" id="PISE01000037">
    <property type="protein sequence ID" value="PKG22656.1"/>
    <property type="molecule type" value="Genomic_DNA"/>
</dbReference>
<evidence type="ECO:0000313" key="3">
    <source>
        <dbReference type="Proteomes" id="UP000233375"/>
    </source>
</evidence>
<name>A0A2N0YZH0_9BACI</name>
<accession>A0A2N0YZH0</accession>
<evidence type="ECO:0000256" key="1">
    <source>
        <dbReference type="SAM" id="Phobius"/>
    </source>
</evidence>
<reference evidence="2 3" key="1">
    <citation type="journal article" date="2003" name="Int. J. Syst. Evol. Microbiol.">
        <title>Bacillus nealsonii sp. nov., isolated from a spacecraft-assembly facility, whose spores are gamma-radiation resistant.</title>
        <authorList>
            <person name="Venkateswaran K."/>
            <person name="Kempf M."/>
            <person name="Chen F."/>
            <person name="Satomi M."/>
            <person name="Nicholson W."/>
            <person name="Kern R."/>
        </authorList>
    </citation>
    <scope>NUCLEOTIDE SEQUENCE [LARGE SCALE GENOMIC DNA]</scope>
    <source>
        <strain evidence="2 3">FO-92</strain>
    </source>
</reference>
<protein>
    <submittedName>
        <fullName evidence="2">Uncharacterized protein</fullName>
    </submittedName>
</protein>
<comment type="caution">
    <text evidence="2">The sequence shown here is derived from an EMBL/GenBank/DDBJ whole genome shotgun (WGS) entry which is preliminary data.</text>
</comment>
<keyword evidence="1" id="KW-0812">Transmembrane</keyword>